<dbReference type="PANTHER" id="PTHR24321">
    <property type="entry name" value="DEHYDROGENASES, SHORT CHAIN"/>
    <property type="match status" value="1"/>
</dbReference>
<keyword evidence="2" id="KW-0521">NADP</keyword>
<evidence type="ECO:0000256" key="2">
    <source>
        <dbReference type="ARBA" id="ARBA00022857"/>
    </source>
</evidence>
<reference evidence="7" key="1">
    <citation type="journal article" date="2017" name="Nat. Microbiol.">
        <title>Global analysis of biosynthetic gene clusters reveals vast potential of secondary metabolite production in Penicillium species.</title>
        <authorList>
            <person name="Nielsen J.C."/>
            <person name="Grijseels S."/>
            <person name="Prigent S."/>
            <person name="Ji B."/>
            <person name="Dainat J."/>
            <person name="Nielsen K.F."/>
            <person name="Frisvad J.C."/>
            <person name="Workman M."/>
            <person name="Nielsen J."/>
        </authorList>
    </citation>
    <scope>NUCLEOTIDE SEQUENCE [LARGE SCALE GENOMIC DNA]</scope>
    <source>
        <strain evidence="7">IBT 31321</strain>
    </source>
</reference>
<accession>A0A1V6UKS6</accession>
<dbReference type="InterPro" id="IPR057326">
    <property type="entry name" value="KR_dom"/>
</dbReference>
<dbReference type="NCBIfam" id="NF005559">
    <property type="entry name" value="PRK07231.1"/>
    <property type="match status" value="1"/>
</dbReference>
<organism evidence="6 7">
    <name type="scientific">Penicillium coprophilum</name>
    <dbReference type="NCBI Taxonomy" id="36646"/>
    <lineage>
        <taxon>Eukaryota</taxon>
        <taxon>Fungi</taxon>
        <taxon>Dikarya</taxon>
        <taxon>Ascomycota</taxon>
        <taxon>Pezizomycotina</taxon>
        <taxon>Eurotiomycetes</taxon>
        <taxon>Eurotiomycetidae</taxon>
        <taxon>Eurotiales</taxon>
        <taxon>Aspergillaceae</taxon>
        <taxon>Penicillium</taxon>
    </lineage>
</organism>
<sequence>MSNTQFANKVAVVTGAGTGIGADTAVLLAERGASVTIVGRREGPLREIEERIKTLGGKVLVVVADISDLKMAEKVVENTVNTFGALHYAVNNAGITGEFSDITDLAKEAWDQAIAINLSSVFYCMKTQLPAIDKSGGGAVVNISSVFADRGFPQRAAYSASKHAVRGLTRVAAIEWATRNIRVNEIQPGLIETPMTNRNAEEAAHIATTIASKRLGKGRECATAIAFLLSDDASYITGTHLTVDGGYLA</sequence>
<keyword evidence="7" id="KW-1185">Reference proteome</keyword>
<keyword evidence="3" id="KW-0560">Oxidoreductase</keyword>
<dbReference type="CDD" id="cd05233">
    <property type="entry name" value="SDR_c"/>
    <property type="match status" value="1"/>
</dbReference>
<gene>
    <name evidence="6" type="ORF">PENCOP_c007G05288</name>
</gene>
<dbReference type="STRING" id="36646.A0A1V6UKS6"/>
<dbReference type="InterPro" id="IPR036291">
    <property type="entry name" value="NAD(P)-bd_dom_sf"/>
</dbReference>
<dbReference type="Proteomes" id="UP000191500">
    <property type="component" value="Unassembled WGS sequence"/>
</dbReference>
<dbReference type="SMART" id="SM00822">
    <property type="entry name" value="PKS_KR"/>
    <property type="match status" value="1"/>
</dbReference>
<dbReference type="InterPro" id="IPR002347">
    <property type="entry name" value="SDR_fam"/>
</dbReference>
<comment type="caution">
    <text evidence="6">The sequence shown here is derived from an EMBL/GenBank/DDBJ whole genome shotgun (WGS) entry which is preliminary data.</text>
</comment>
<dbReference type="PROSITE" id="PS00061">
    <property type="entry name" value="ADH_SHORT"/>
    <property type="match status" value="1"/>
</dbReference>
<keyword evidence="4" id="KW-0520">NAD</keyword>
<dbReference type="SUPFAM" id="SSF51735">
    <property type="entry name" value="NAD(P)-binding Rossmann-fold domains"/>
    <property type="match status" value="1"/>
</dbReference>
<dbReference type="PRINTS" id="PR00080">
    <property type="entry name" value="SDRFAMILY"/>
</dbReference>
<evidence type="ECO:0000256" key="1">
    <source>
        <dbReference type="ARBA" id="ARBA00006484"/>
    </source>
</evidence>
<dbReference type="EMBL" id="MDDG01000007">
    <property type="protein sequence ID" value="OQE39032.1"/>
    <property type="molecule type" value="Genomic_DNA"/>
</dbReference>
<feature type="domain" description="Ketoreductase" evidence="5">
    <location>
        <begin position="9"/>
        <end position="180"/>
    </location>
</feature>
<dbReference type="PANTHER" id="PTHR24321:SF8">
    <property type="entry name" value="ESTRADIOL 17-BETA-DEHYDROGENASE 8-RELATED"/>
    <property type="match status" value="1"/>
</dbReference>
<dbReference type="Pfam" id="PF13561">
    <property type="entry name" value="adh_short_C2"/>
    <property type="match status" value="1"/>
</dbReference>
<dbReference type="AlphaFoldDB" id="A0A1V6UKS6"/>
<proteinExistence type="inferred from homology"/>
<evidence type="ECO:0000256" key="3">
    <source>
        <dbReference type="ARBA" id="ARBA00023002"/>
    </source>
</evidence>
<evidence type="ECO:0000313" key="6">
    <source>
        <dbReference type="EMBL" id="OQE39032.1"/>
    </source>
</evidence>
<dbReference type="InterPro" id="IPR020904">
    <property type="entry name" value="Sc_DH/Rdtase_CS"/>
</dbReference>
<protein>
    <recommendedName>
        <fullName evidence="5">Ketoreductase domain-containing protein</fullName>
    </recommendedName>
</protein>
<dbReference type="PRINTS" id="PR00081">
    <property type="entry name" value="GDHRDH"/>
</dbReference>
<name>A0A1V6UKS6_9EURO</name>
<evidence type="ECO:0000256" key="4">
    <source>
        <dbReference type="ARBA" id="ARBA00023027"/>
    </source>
</evidence>
<dbReference type="FunFam" id="3.40.50.720:FF:000084">
    <property type="entry name" value="Short-chain dehydrogenase reductase"/>
    <property type="match status" value="1"/>
</dbReference>
<dbReference type="GO" id="GO:0016491">
    <property type="term" value="F:oxidoreductase activity"/>
    <property type="evidence" value="ECO:0007669"/>
    <property type="project" value="UniProtKB-KW"/>
</dbReference>
<evidence type="ECO:0000259" key="5">
    <source>
        <dbReference type="SMART" id="SM00822"/>
    </source>
</evidence>
<dbReference type="Gene3D" id="3.40.50.720">
    <property type="entry name" value="NAD(P)-binding Rossmann-like Domain"/>
    <property type="match status" value="1"/>
</dbReference>
<evidence type="ECO:0000313" key="7">
    <source>
        <dbReference type="Proteomes" id="UP000191500"/>
    </source>
</evidence>
<comment type="similarity">
    <text evidence="1">Belongs to the short-chain dehydrogenases/reductases (SDR) family.</text>
</comment>